<comment type="caution">
    <text evidence="2">The sequence shown here is derived from an EMBL/GenBank/DDBJ whole genome shotgun (WGS) entry which is preliminary data.</text>
</comment>
<dbReference type="InterPro" id="IPR011008">
    <property type="entry name" value="Dimeric_a/b-barrel"/>
</dbReference>
<gene>
    <name evidence="2" type="ORF">VHP8226_00733</name>
</gene>
<dbReference type="Pfam" id="PF03992">
    <property type="entry name" value="ABM"/>
    <property type="match status" value="1"/>
</dbReference>
<dbReference type="InterPro" id="IPR007138">
    <property type="entry name" value="ABM_dom"/>
</dbReference>
<dbReference type="Proteomes" id="UP000838160">
    <property type="component" value="Unassembled WGS sequence"/>
</dbReference>
<evidence type="ECO:0000259" key="1">
    <source>
        <dbReference type="PROSITE" id="PS51725"/>
    </source>
</evidence>
<dbReference type="PROSITE" id="PS51725">
    <property type="entry name" value="ABM"/>
    <property type="match status" value="1"/>
</dbReference>
<dbReference type="EMBL" id="CAKLCM010000002">
    <property type="protein sequence ID" value="CAH0525067.1"/>
    <property type="molecule type" value="Genomic_DNA"/>
</dbReference>
<protein>
    <recommendedName>
        <fullName evidence="1">ABM domain-containing protein</fullName>
    </recommendedName>
</protein>
<dbReference type="RefSeq" id="WP_237483766.1">
    <property type="nucleotide sequence ID" value="NZ_CAKLCM010000002.1"/>
</dbReference>
<evidence type="ECO:0000313" key="3">
    <source>
        <dbReference type="Proteomes" id="UP000838160"/>
    </source>
</evidence>
<keyword evidence="3" id="KW-1185">Reference proteome</keyword>
<name>A0ABM8ZFW7_9VIBR</name>
<feature type="domain" description="ABM" evidence="1">
    <location>
        <begin position="4"/>
        <end position="92"/>
    </location>
</feature>
<dbReference type="Gene3D" id="3.30.70.100">
    <property type="match status" value="1"/>
</dbReference>
<reference evidence="2" key="1">
    <citation type="submission" date="2021-12" db="EMBL/GenBank/DDBJ databases">
        <authorList>
            <person name="Rodrigo-Torres L."/>
            <person name="Arahal R. D."/>
            <person name="Lucena T."/>
        </authorList>
    </citation>
    <scope>NUCLEOTIDE SEQUENCE</scope>
    <source>
        <strain evidence="2">CECT 8226</strain>
    </source>
</reference>
<accession>A0ABM8ZFW7</accession>
<proteinExistence type="predicted"/>
<evidence type="ECO:0000313" key="2">
    <source>
        <dbReference type="EMBL" id="CAH0525067.1"/>
    </source>
</evidence>
<dbReference type="SUPFAM" id="SSF54909">
    <property type="entry name" value="Dimeric alpha+beta barrel"/>
    <property type="match status" value="1"/>
</dbReference>
<sequence length="92" mass="10475">MTKVTLTGFIIVPQDELNAVKRALPDHIKLTLQEPGCISFSVTVSPDNPCRYDVYEEFIDQSAFSAHQQRVKSSYWGQVTANVERHYTISEQ</sequence>
<organism evidence="2 3">
    <name type="scientific">Vibrio hippocampi</name>
    <dbReference type="NCBI Taxonomy" id="654686"/>
    <lineage>
        <taxon>Bacteria</taxon>
        <taxon>Pseudomonadati</taxon>
        <taxon>Pseudomonadota</taxon>
        <taxon>Gammaproteobacteria</taxon>
        <taxon>Vibrionales</taxon>
        <taxon>Vibrionaceae</taxon>
        <taxon>Vibrio</taxon>
    </lineage>
</organism>